<dbReference type="eggNOG" id="COG5002">
    <property type="taxonomic scope" value="Bacteria"/>
</dbReference>
<dbReference type="HOGENOM" id="CLU_000445_89_3_9"/>
<evidence type="ECO:0000256" key="9">
    <source>
        <dbReference type="ARBA" id="ARBA00022777"/>
    </source>
</evidence>
<reference evidence="17" key="1">
    <citation type="submission" date="2007-11" db="EMBL/GenBank/DDBJ databases">
        <authorList>
            <person name="Fulton L."/>
            <person name="Clifton S."/>
            <person name="Fulton B."/>
            <person name="Xu J."/>
            <person name="Minx P."/>
            <person name="Pepin K.H."/>
            <person name="Johnson M."/>
            <person name="Thiruvilangam P."/>
            <person name="Bhonagiri V."/>
            <person name="Nash W.E."/>
            <person name="Mardis E.R."/>
            <person name="Wilson R.K."/>
        </authorList>
    </citation>
    <scope>NUCLEOTIDE SEQUENCE [LARGE SCALE GENOMIC DNA]</scope>
    <source>
        <strain evidence="17">DSM 1402</strain>
    </source>
</reference>
<feature type="transmembrane region" description="Helical" evidence="15">
    <location>
        <begin position="66"/>
        <end position="86"/>
    </location>
</feature>
<keyword evidence="11 15" id="KW-1133">Transmembrane helix</keyword>
<name>B0N3F5_9FIRM</name>
<evidence type="ECO:0000256" key="2">
    <source>
        <dbReference type="ARBA" id="ARBA00004651"/>
    </source>
</evidence>
<dbReference type="SUPFAM" id="SSF55874">
    <property type="entry name" value="ATPase domain of HSP90 chaperone/DNA topoisomerase II/histidine kinase"/>
    <property type="match status" value="1"/>
</dbReference>
<evidence type="ECO:0000256" key="3">
    <source>
        <dbReference type="ARBA" id="ARBA00012438"/>
    </source>
</evidence>
<evidence type="ECO:0000256" key="4">
    <source>
        <dbReference type="ARBA" id="ARBA00022475"/>
    </source>
</evidence>
<sequence>MVILLNNTHFKQSLTANLLKKIGITISVTVVTFVILLLYSYEVYHQYIWQEYDLVYQVAQIIKDNLVTISITLIAFDTIIIFWLRYRESLQYIEKMLEAGKTLVADNNYLISLPYELKEIEDQMNQIKRESLQNKKAIKQAEQQRNDLLLYLAHDLKTPLTSIVGYLDLLMNQPNLTIEEKSNYTKIAYDKAIRLEELIEEFFSIAKYNLSDISLERKAVNLSMMLVQISYEFMPLYHEKNINCVTKIEDNLSLELDINQFERVFDNLIRNAINYSKENSDLIITAKKEVDCIFIQVANFVKHISEHNLERIFQPFVRLDEARNSKTGGSGLGLAITKKIIELHGGTIEADLTDDLITFTIKLPI</sequence>
<dbReference type="EC" id="2.7.13.3" evidence="3"/>
<reference evidence="17" key="2">
    <citation type="submission" date="2014-06" db="EMBL/GenBank/DDBJ databases">
        <title>Draft genome sequence of Clostridium ramosum(DSM 1402).</title>
        <authorList>
            <person name="Sudarsanam P."/>
            <person name="Ley R."/>
            <person name="Guruge J."/>
            <person name="Turnbaugh P.J."/>
            <person name="Mahowald M."/>
            <person name="Liep D."/>
            <person name="Gordon J."/>
        </authorList>
    </citation>
    <scope>NUCLEOTIDE SEQUENCE</scope>
    <source>
        <strain evidence="17">DSM 1402</strain>
    </source>
</reference>
<dbReference type="GO" id="GO:0000155">
    <property type="term" value="F:phosphorelay sensor kinase activity"/>
    <property type="evidence" value="ECO:0007669"/>
    <property type="project" value="InterPro"/>
</dbReference>
<dbReference type="SMART" id="SM00387">
    <property type="entry name" value="HATPase_c"/>
    <property type="match status" value="1"/>
</dbReference>
<dbReference type="InterPro" id="IPR005467">
    <property type="entry name" value="His_kinase_dom"/>
</dbReference>
<comment type="subcellular location">
    <subcellularLocation>
        <location evidence="2">Cell membrane</location>
        <topology evidence="2">Multi-pass membrane protein</topology>
    </subcellularLocation>
</comment>
<evidence type="ECO:0000256" key="11">
    <source>
        <dbReference type="ARBA" id="ARBA00022989"/>
    </source>
</evidence>
<dbReference type="PRINTS" id="PR00344">
    <property type="entry name" value="BCTRLSENSOR"/>
</dbReference>
<proteinExistence type="predicted"/>
<evidence type="ECO:0000256" key="1">
    <source>
        <dbReference type="ARBA" id="ARBA00000085"/>
    </source>
</evidence>
<evidence type="ECO:0000313" key="17">
    <source>
        <dbReference type="EMBL" id="EDS18977.1"/>
    </source>
</evidence>
<evidence type="ECO:0000256" key="10">
    <source>
        <dbReference type="ARBA" id="ARBA00022840"/>
    </source>
</evidence>
<evidence type="ECO:0000313" key="18">
    <source>
        <dbReference type="Proteomes" id="UP000005798"/>
    </source>
</evidence>
<keyword evidence="4" id="KW-1003">Cell membrane</keyword>
<evidence type="ECO:0000256" key="13">
    <source>
        <dbReference type="ARBA" id="ARBA00023136"/>
    </source>
</evidence>
<dbReference type="InterPro" id="IPR004358">
    <property type="entry name" value="Sig_transdc_His_kin-like_C"/>
</dbReference>
<comment type="catalytic activity">
    <reaction evidence="1">
        <text>ATP + protein L-histidine = ADP + protein N-phospho-L-histidine.</text>
        <dbReference type="EC" id="2.7.13.3"/>
    </reaction>
</comment>
<comment type="caution">
    <text evidence="17">The sequence shown here is derived from an EMBL/GenBank/DDBJ whole genome shotgun (WGS) entry which is preliminary data.</text>
</comment>
<dbReference type="Gene3D" id="1.10.287.130">
    <property type="match status" value="1"/>
</dbReference>
<dbReference type="InterPro" id="IPR036097">
    <property type="entry name" value="HisK_dim/P_sf"/>
</dbReference>
<keyword evidence="5" id="KW-0597">Phosphoprotein</keyword>
<protein>
    <recommendedName>
        <fullName evidence="3">histidine kinase</fullName>
        <ecNumber evidence="3">2.7.13.3</ecNumber>
    </recommendedName>
</protein>
<evidence type="ECO:0000256" key="8">
    <source>
        <dbReference type="ARBA" id="ARBA00022741"/>
    </source>
</evidence>
<dbReference type="AlphaFoldDB" id="B0N3F5"/>
<dbReference type="SUPFAM" id="SSF47384">
    <property type="entry name" value="Homodimeric domain of signal transducing histidine kinase"/>
    <property type="match status" value="1"/>
</dbReference>
<dbReference type="InterPro" id="IPR036890">
    <property type="entry name" value="HATPase_C_sf"/>
</dbReference>
<keyword evidence="13 15" id="KW-0472">Membrane</keyword>
<gene>
    <name evidence="17" type="ORF">CLORAM_00973</name>
</gene>
<keyword evidence="14" id="KW-0175">Coiled coil</keyword>
<dbReference type="Gene3D" id="3.30.565.10">
    <property type="entry name" value="Histidine kinase-like ATPase, C-terminal domain"/>
    <property type="match status" value="1"/>
</dbReference>
<keyword evidence="9 17" id="KW-0418">Kinase</keyword>
<evidence type="ECO:0000256" key="15">
    <source>
        <dbReference type="SAM" id="Phobius"/>
    </source>
</evidence>
<dbReference type="PANTHER" id="PTHR45528">
    <property type="entry name" value="SENSOR HISTIDINE KINASE CPXA"/>
    <property type="match status" value="1"/>
</dbReference>
<keyword evidence="7 15" id="KW-0812">Transmembrane</keyword>
<dbReference type="Proteomes" id="UP000005798">
    <property type="component" value="Unassembled WGS sequence"/>
</dbReference>
<feature type="transmembrane region" description="Helical" evidence="15">
    <location>
        <begin position="21"/>
        <end position="41"/>
    </location>
</feature>
<dbReference type="Pfam" id="PF02518">
    <property type="entry name" value="HATPase_c"/>
    <property type="match status" value="1"/>
</dbReference>
<dbReference type="SMART" id="SM00388">
    <property type="entry name" value="HisKA"/>
    <property type="match status" value="1"/>
</dbReference>
<dbReference type="InterPro" id="IPR003594">
    <property type="entry name" value="HATPase_dom"/>
</dbReference>
<dbReference type="EMBL" id="ABFX02000004">
    <property type="protein sequence ID" value="EDS18977.1"/>
    <property type="molecule type" value="Genomic_DNA"/>
</dbReference>
<accession>B0N3F5</accession>
<dbReference type="Pfam" id="PF00512">
    <property type="entry name" value="HisKA"/>
    <property type="match status" value="1"/>
</dbReference>
<keyword evidence="10" id="KW-0067">ATP-binding</keyword>
<keyword evidence="8" id="KW-0547">Nucleotide-binding</keyword>
<dbReference type="PROSITE" id="PS50109">
    <property type="entry name" value="HIS_KIN"/>
    <property type="match status" value="1"/>
</dbReference>
<evidence type="ECO:0000256" key="5">
    <source>
        <dbReference type="ARBA" id="ARBA00022553"/>
    </source>
</evidence>
<evidence type="ECO:0000256" key="12">
    <source>
        <dbReference type="ARBA" id="ARBA00023012"/>
    </source>
</evidence>
<dbReference type="InterPro" id="IPR050398">
    <property type="entry name" value="HssS/ArlS-like"/>
</dbReference>
<keyword evidence="6" id="KW-0808">Transferase</keyword>
<dbReference type="PANTHER" id="PTHR45528:SF1">
    <property type="entry name" value="SENSOR HISTIDINE KINASE CPXA"/>
    <property type="match status" value="1"/>
</dbReference>
<organism evidence="17 18">
    <name type="scientific">Thomasclavelia ramosa DSM 1402</name>
    <dbReference type="NCBI Taxonomy" id="445974"/>
    <lineage>
        <taxon>Bacteria</taxon>
        <taxon>Bacillati</taxon>
        <taxon>Bacillota</taxon>
        <taxon>Erysipelotrichia</taxon>
        <taxon>Erysipelotrichales</taxon>
        <taxon>Coprobacillaceae</taxon>
        <taxon>Thomasclavelia</taxon>
    </lineage>
</organism>
<dbReference type="InterPro" id="IPR003661">
    <property type="entry name" value="HisK_dim/P_dom"/>
</dbReference>
<evidence type="ECO:0000259" key="16">
    <source>
        <dbReference type="PROSITE" id="PS50109"/>
    </source>
</evidence>
<dbReference type="CDD" id="cd00082">
    <property type="entry name" value="HisKA"/>
    <property type="match status" value="1"/>
</dbReference>
<evidence type="ECO:0000256" key="14">
    <source>
        <dbReference type="SAM" id="Coils"/>
    </source>
</evidence>
<feature type="domain" description="Histidine kinase" evidence="16">
    <location>
        <begin position="151"/>
        <end position="365"/>
    </location>
</feature>
<keyword evidence="18" id="KW-1185">Reference proteome</keyword>
<dbReference type="GO" id="GO:0005524">
    <property type="term" value="F:ATP binding"/>
    <property type="evidence" value="ECO:0007669"/>
    <property type="project" value="UniProtKB-KW"/>
</dbReference>
<feature type="coiled-coil region" evidence="14">
    <location>
        <begin position="117"/>
        <end position="147"/>
    </location>
</feature>
<keyword evidence="12" id="KW-0902">Two-component regulatory system</keyword>
<dbReference type="FunFam" id="3.30.565.10:FF:000013">
    <property type="entry name" value="Two-component sensor histidine kinase"/>
    <property type="match status" value="1"/>
</dbReference>
<dbReference type="GO" id="GO:0005886">
    <property type="term" value="C:plasma membrane"/>
    <property type="evidence" value="ECO:0007669"/>
    <property type="project" value="UniProtKB-SubCell"/>
</dbReference>
<evidence type="ECO:0000256" key="6">
    <source>
        <dbReference type="ARBA" id="ARBA00022679"/>
    </source>
</evidence>
<evidence type="ECO:0000256" key="7">
    <source>
        <dbReference type="ARBA" id="ARBA00022692"/>
    </source>
</evidence>